<comment type="similarity">
    <text evidence="1">Belongs to the ROK (NagC/XylR) family.</text>
</comment>
<evidence type="ECO:0000256" key="2">
    <source>
        <dbReference type="SAM" id="MobiDB-lite"/>
    </source>
</evidence>
<organism evidence="3 4">
    <name type="scientific">Microbacterium album</name>
    <dbReference type="NCBI Taxonomy" id="2053191"/>
    <lineage>
        <taxon>Bacteria</taxon>
        <taxon>Bacillati</taxon>
        <taxon>Actinomycetota</taxon>
        <taxon>Actinomycetes</taxon>
        <taxon>Micrococcales</taxon>
        <taxon>Microbacteriaceae</taxon>
        <taxon>Microbacterium</taxon>
    </lineage>
</organism>
<protein>
    <submittedName>
        <fullName evidence="3">Glucokinase</fullName>
    </submittedName>
</protein>
<evidence type="ECO:0000313" key="3">
    <source>
        <dbReference type="EMBL" id="GGH50165.1"/>
    </source>
</evidence>
<dbReference type="Proteomes" id="UP000657592">
    <property type="component" value="Unassembled WGS sequence"/>
</dbReference>
<evidence type="ECO:0000256" key="1">
    <source>
        <dbReference type="ARBA" id="ARBA00006479"/>
    </source>
</evidence>
<proteinExistence type="inferred from homology"/>
<evidence type="ECO:0000313" key="4">
    <source>
        <dbReference type="Proteomes" id="UP000657592"/>
    </source>
</evidence>
<dbReference type="AlphaFoldDB" id="A0A917MQ60"/>
<dbReference type="Pfam" id="PF00480">
    <property type="entry name" value="ROK"/>
    <property type="match status" value="1"/>
</dbReference>
<dbReference type="InterPro" id="IPR000600">
    <property type="entry name" value="ROK"/>
</dbReference>
<dbReference type="Gene3D" id="3.30.420.40">
    <property type="match status" value="2"/>
</dbReference>
<sequence>MPTLSVDFGGTAIKVGVVADGELSGTTEFVSTSTPRDLERTEHEARALIGDGAIAGVGIAVPGIVDRRRGTLAAAHGKQGYLHGRDLRSWARERFGVPAEIENDGRAALLGEVTYGVARGETDVVSLSLGTGIGTAALIGGRLLRGAHDHAGVLGGHLTTDLFGERCNCGNLGCGETVGGSWALPGRIRRRLAVAPDAAWEARIETADYRLVFERAADGDPFAIALRDEALLAWGATATNLCHAYDPDVLVLAGGVLRAGALVPEAIERHQAAFMWSSAHRPRVVVAARPEFSVLLGLAVLAREAAETRGHGGADTTPTQSPTEATA</sequence>
<dbReference type="PANTHER" id="PTHR18964">
    <property type="entry name" value="ROK (REPRESSOR, ORF, KINASE) FAMILY"/>
    <property type="match status" value="1"/>
</dbReference>
<keyword evidence="4" id="KW-1185">Reference proteome</keyword>
<gene>
    <name evidence="3" type="primary">glcK</name>
    <name evidence="3" type="ORF">GCM10010921_28710</name>
</gene>
<name>A0A917MQ60_9MICO</name>
<dbReference type="EMBL" id="BMJY01000020">
    <property type="protein sequence ID" value="GGH50165.1"/>
    <property type="molecule type" value="Genomic_DNA"/>
</dbReference>
<dbReference type="PANTHER" id="PTHR18964:SF149">
    <property type="entry name" value="BIFUNCTIONAL UDP-N-ACETYLGLUCOSAMINE 2-EPIMERASE_N-ACETYLMANNOSAMINE KINASE"/>
    <property type="match status" value="1"/>
</dbReference>
<reference evidence="3" key="1">
    <citation type="journal article" date="2014" name="Int. J. Syst. Evol. Microbiol.">
        <title>Complete genome sequence of Corynebacterium casei LMG S-19264T (=DSM 44701T), isolated from a smear-ripened cheese.</title>
        <authorList>
            <consortium name="US DOE Joint Genome Institute (JGI-PGF)"/>
            <person name="Walter F."/>
            <person name="Albersmeier A."/>
            <person name="Kalinowski J."/>
            <person name="Ruckert C."/>
        </authorList>
    </citation>
    <scope>NUCLEOTIDE SEQUENCE</scope>
    <source>
        <strain evidence="3">CGMCC 1.15794</strain>
    </source>
</reference>
<dbReference type="InterPro" id="IPR043129">
    <property type="entry name" value="ATPase_NBD"/>
</dbReference>
<feature type="compositionally biased region" description="Polar residues" evidence="2">
    <location>
        <begin position="316"/>
        <end position="327"/>
    </location>
</feature>
<comment type="caution">
    <text evidence="3">The sequence shown here is derived from an EMBL/GenBank/DDBJ whole genome shotgun (WGS) entry which is preliminary data.</text>
</comment>
<feature type="region of interest" description="Disordered" evidence="2">
    <location>
        <begin position="307"/>
        <end position="327"/>
    </location>
</feature>
<reference evidence="3" key="2">
    <citation type="submission" date="2020-09" db="EMBL/GenBank/DDBJ databases">
        <authorList>
            <person name="Sun Q."/>
            <person name="Zhou Y."/>
        </authorList>
    </citation>
    <scope>NUCLEOTIDE SEQUENCE</scope>
    <source>
        <strain evidence="3">CGMCC 1.15794</strain>
    </source>
</reference>
<dbReference type="SUPFAM" id="SSF53067">
    <property type="entry name" value="Actin-like ATPase domain"/>
    <property type="match status" value="1"/>
</dbReference>
<accession>A0A917MQ60</accession>
<dbReference type="RefSeq" id="WP_188757076.1">
    <property type="nucleotide sequence ID" value="NZ_BMJY01000020.1"/>
</dbReference>